<dbReference type="GeneID" id="93712112"/>
<proteinExistence type="predicted"/>
<dbReference type="Proteomes" id="UP000182762">
    <property type="component" value="Unassembled WGS sequence"/>
</dbReference>
<comment type="caution">
    <text evidence="1">The sequence shown here is derived from an EMBL/GenBank/DDBJ whole genome shotgun (WGS) entry which is preliminary data.</text>
</comment>
<evidence type="ECO:0000313" key="2">
    <source>
        <dbReference type="Proteomes" id="UP000182762"/>
    </source>
</evidence>
<sequence length="221" mass="25634">MLDLQNYFSVFDKYAHDFLGMDEENQLQFELILSSEYMTNQSAEFNPKLKPVEVVILYIVDSGYRYILQESYSLMYIDDEEKEKPTSCPICSCEAHLMTKVEEEDEEAVIYAHRCDFSPESIMNVIQEVKEDEVLQESEDDLQGLQLEYNEQGQVGFSFKGTQYVAVEEGVFHYHFSAEEIYCYFCSKGEPVEEIEGGQGVIQLCPLLTKHRDKILNMLNV</sequence>
<accession>A0A1I6BDU8</accession>
<keyword evidence="2" id="KW-1185">Reference proteome</keyword>
<evidence type="ECO:0000313" key="1">
    <source>
        <dbReference type="EMBL" id="SFQ79132.1"/>
    </source>
</evidence>
<name>A0A1I6BDU8_9BACI</name>
<dbReference type="EMBL" id="FOXX01000009">
    <property type="protein sequence ID" value="SFQ79132.1"/>
    <property type="molecule type" value="Genomic_DNA"/>
</dbReference>
<gene>
    <name evidence="1" type="ORF">SAMN02745910_03516</name>
</gene>
<organism evidence="1 2">
    <name type="scientific">Priestia endophytica DSM 13796</name>
    <dbReference type="NCBI Taxonomy" id="1121089"/>
    <lineage>
        <taxon>Bacteria</taxon>
        <taxon>Bacillati</taxon>
        <taxon>Bacillota</taxon>
        <taxon>Bacilli</taxon>
        <taxon>Bacillales</taxon>
        <taxon>Bacillaceae</taxon>
        <taxon>Priestia</taxon>
    </lineage>
</organism>
<reference evidence="1 2" key="1">
    <citation type="submission" date="2016-10" db="EMBL/GenBank/DDBJ databases">
        <authorList>
            <person name="Varghese N."/>
            <person name="Submissions S."/>
        </authorList>
    </citation>
    <scope>NUCLEOTIDE SEQUENCE [LARGE SCALE GENOMIC DNA]</scope>
    <source>
        <strain evidence="1 2">DSM 13796</strain>
    </source>
</reference>
<protein>
    <submittedName>
        <fullName evidence="1">Uncharacterized protein</fullName>
    </submittedName>
</protein>
<dbReference type="RefSeq" id="WP_061805850.1">
    <property type="nucleotide sequence ID" value="NZ_FOXX01000009.1"/>
</dbReference>